<reference evidence="3" key="2">
    <citation type="submission" date="2025-08" db="UniProtKB">
        <authorList>
            <consortium name="RefSeq"/>
        </authorList>
    </citation>
    <scope>IDENTIFICATION</scope>
    <source>
        <tissue evidence="3">Young leaves</tissue>
    </source>
</reference>
<sequence>MFHRWNNSPKQDHESNELYAESKIKELKGEIGPLSGRSLMYCTDACLRRYLEARNWNVDKSKKMLEESLRWRSTFKPEEIRWHEVAMEGETGKLYRASFHDRQGRTVLILRPGMQNTASIENQIRHLVYLLENAMLNLPPGQEQMAWLIDFTGWSLTNNVPIKSARETINILQNHYPERLGIAFLYNPPRVFEAFWKIVKYFLDNKTFQKVKFVYPKNKDSVELMKSYFDEENLPKELGGKSIMTYNHEEFSRLMVQDDLKCAAFWGSDDKLSNHIGNGHSAVELAPGPVCNETPTT</sequence>
<dbReference type="InterPro" id="IPR036865">
    <property type="entry name" value="CRAL-TRIO_dom_sf"/>
</dbReference>
<dbReference type="FunFam" id="3.40.525.10:FF:000008">
    <property type="entry name" value="Phosphatidylinositol transfer protein 3"/>
    <property type="match status" value="1"/>
</dbReference>
<dbReference type="InterPro" id="IPR011074">
    <property type="entry name" value="CRAL/TRIO_N_dom"/>
</dbReference>
<dbReference type="Proteomes" id="UP000694853">
    <property type="component" value="Unplaced"/>
</dbReference>
<dbReference type="Pfam" id="PF03765">
    <property type="entry name" value="CRAL_TRIO_N"/>
    <property type="match status" value="1"/>
</dbReference>
<dbReference type="CDD" id="cd00170">
    <property type="entry name" value="SEC14"/>
    <property type="match status" value="1"/>
</dbReference>
<dbReference type="PANTHER" id="PTHR45824:SF22">
    <property type="entry name" value="SEC14P-LIKE PHOSPHATIDYLINOSITOL TRANSFER FAMILY PROTEIN"/>
    <property type="match status" value="1"/>
</dbReference>
<dbReference type="KEGG" id="aprc:113847293"/>
<dbReference type="Gene3D" id="3.40.525.10">
    <property type="entry name" value="CRAL-TRIO lipid binding domain"/>
    <property type="match status" value="1"/>
</dbReference>
<dbReference type="InterPro" id="IPR036273">
    <property type="entry name" value="CRAL/TRIO_N_dom_sf"/>
</dbReference>
<protein>
    <submittedName>
        <fullName evidence="3">Phosphatidylinositol transfer protein 3</fullName>
    </submittedName>
</protein>
<dbReference type="SUPFAM" id="SSF46938">
    <property type="entry name" value="CRAL/TRIO N-terminal domain"/>
    <property type="match status" value="1"/>
</dbReference>
<dbReference type="GeneID" id="113847293"/>
<dbReference type="RefSeq" id="XP_027332097.1">
    <property type="nucleotide sequence ID" value="XM_027476296.1"/>
</dbReference>
<keyword evidence="2" id="KW-1185">Reference proteome</keyword>
<dbReference type="InterPro" id="IPR052578">
    <property type="entry name" value="PI_Transfer_CRAL-TRIO"/>
</dbReference>
<dbReference type="SMART" id="SM00516">
    <property type="entry name" value="SEC14"/>
    <property type="match status" value="1"/>
</dbReference>
<accession>A0A8B8JKY4</accession>
<gene>
    <name evidence="3" type="primary">LOC113847293</name>
</gene>
<evidence type="ECO:0000259" key="1">
    <source>
        <dbReference type="PROSITE" id="PS50191"/>
    </source>
</evidence>
<dbReference type="AlphaFoldDB" id="A0A8B8JKY4"/>
<evidence type="ECO:0000313" key="2">
    <source>
        <dbReference type="Proteomes" id="UP000694853"/>
    </source>
</evidence>
<evidence type="ECO:0000313" key="3">
    <source>
        <dbReference type="RefSeq" id="XP_027332097.1"/>
    </source>
</evidence>
<dbReference type="SUPFAM" id="SSF52087">
    <property type="entry name" value="CRAL/TRIO domain"/>
    <property type="match status" value="1"/>
</dbReference>
<feature type="domain" description="CRAL-TRIO" evidence="1">
    <location>
        <begin position="82"/>
        <end position="246"/>
    </location>
</feature>
<dbReference type="Pfam" id="PF00650">
    <property type="entry name" value="CRAL_TRIO"/>
    <property type="match status" value="1"/>
</dbReference>
<reference evidence="2" key="1">
    <citation type="journal article" date="2019" name="Toxins">
        <title>Detection of Abrin-Like and Prepropulchellin-Like Toxin Genes and Transcripts Using Whole Genome Sequencing and Full-Length Transcript Sequencing of Abrus precatorius.</title>
        <authorList>
            <person name="Hovde B.T."/>
            <person name="Daligault H.E."/>
            <person name="Hanschen E.R."/>
            <person name="Kunde Y.A."/>
            <person name="Johnson M.B."/>
            <person name="Starkenburg S.R."/>
            <person name="Johnson S.L."/>
        </authorList>
    </citation>
    <scope>NUCLEOTIDE SEQUENCE [LARGE SCALE GENOMIC DNA]</scope>
</reference>
<dbReference type="SMART" id="SM01100">
    <property type="entry name" value="CRAL_TRIO_N"/>
    <property type="match status" value="1"/>
</dbReference>
<dbReference type="PROSITE" id="PS50191">
    <property type="entry name" value="CRAL_TRIO"/>
    <property type="match status" value="1"/>
</dbReference>
<dbReference type="InterPro" id="IPR001251">
    <property type="entry name" value="CRAL-TRIO_dom"/>
</dbReference>
<dbReference type="PANTHER" id="PTHR45824">
    <property type="entry name" value="GH16843P"/>
    <property type="match status" value="1"/>
</dbReference>
<dbReference type="GO" id="GO:0008526">
    <property type="term" value="F:phosphatidylinositol transfer activity"/>
    <property type="evidence" value="ECO:0007669"/>
    <property type="project" value="TreeGrafter"/>
</dbReference>
<organism evidence="2 3">
    <name type="scientific">Abrus precatorius</name>
    <name type="common">Indian licorice</name>
    <name type="synonym">Glycine abrus</name>
    <dbReference type="NCBI Taxonomy" id="3816"/>
    <lineage>
        <taxon>Eukaryota</taxon>
        <taxon>Viridiplantae</taxon>
        <taxon>Streptophyta</taxon>
        <taxon>Embryophyta</taxon>
        <taxon>Tracheophyta</taxon>
        <taxon>Spermatophyta</taxon>
        <taxon>Magnoliopsida</taxon>
        <taxon>eudicotyledons</taxon>
        <taxon>Gunneridae</taxon>
        <taxon>Pentapetalae</taxon>
        <taxon>rosids</taxon>
        <taxon>fabids</taxon>
        <taxon>Fabales</taxon>
        <taxon>Fabaceae</taxon>
        <taxon>Papilionoideae</taxon>
        <taxon>50 kb inversion clade</taxon>
        <taxon>NPAAA clade</taxon>
        <taxon>indigoferoid/millettioid clade</taxon>
        <taxon>Abreae</taxon>
        <taxon>Abrus</taxon>
    </lineage>
</organism>
<dbReference type="OrthoDB" id="75724at2759"/>
<name>A0A8B8JKY4_ABRPR</name>
<proteinExistence type="predicted"/>